<sequence length="434" mass="46379">MVNRQPLELADVDRVVARLLRTHPGATVAGLRADGSLVAAPPALRLGRQRQRQADRLIHTHRSLHAPSALDLVAPAHRERVAHAWDAVLRARVADTTVDLVDGGAVALHLVDARPRHGVLLAVITTEDGRSEIDRIRADHEQLRAREQLLHRLTETLPSGVVQIDEAGRIVHKNDRTALLVGNPAATTLVDQLGWCAPEDSALVRDTIEAVLTRAQDGDIEVKVDAPGLARRVFHVALRALTTDTGQVSGAICSLTDVTQASVLRHELAVRATVDSLTGCHNRASIMATLHGAMAGEKTVTQRGIAVIFVDLDRFKSVNDRFGHAMGDAVLAAAADRMRTGSRSRDVVGRVGGDEFVVVCPDVGGPADALHTAQRIADLLREPVEHQGMTIATSASVGVAWTDSFEESPDALVAEADAAMYRSKRAGTGQAVGQ</sequence>
<dbReference type="CDD" id="cd00130">
    <property type="entry name" value="PAS"/>
    <property type="match status" value="1"/>
</dbReference>
<dbReference type="SUPFAM" id="SSF55785">
    <property type="entry name" value="PYP-like sensor domain (PAS domain)"/>
    <property type="match status" value="1"/>
</dbReference>
<reference evidence="3 4" key="1">
    <citation type="submission" date="2017-10" db="EMBL/GenBank/DDBJ databases">
        <title>Sequencing the genomes of 1000 actinobacteria strains.</title>
        <authorList>
            <person name="Klenk H.-P."/>
        </authorList>
    </citation>
    <scope>NUCLEOTIDE SEQUENCE [LARGE SCALE GENOMIC DNA]</scope>
    <source>
        <strain evidence="3 4">DSM 18966</strain>
    </source>
</reference>
<comment type="caution">
    <text evidence="3">The sequence shown here is derived from an EMBL/GenBank/DDBJ whole genome shotgun (WGS) entry which is preliminary data.</text>
</comment>
<feature type="domain" description="GGDEF" evidence="2">
    <location>
        <begin position="303"/>
        <end position="434"/>
    </location>
</feature>
<gene>
    <name evidence="3" type="ORF">ATL42_2161</name>
</gene>
<evidence type="ECO:0000313" key="4">
    <source>
        <dbReference type="Proteomes" id="UP000225548"/>
    </source>
</evidence>
<accession>A0A2A9E7G7</accession>
<dbReference type="PROSITE" id="PS50112">
    <property type="entry name" value="PAS"/>
    <property type="match status" value="1"/>
</dbReference>
<feature type="domain" description="PAS" evidence="1">
    <location>
        <begin position="146"/>
        <end position="215"/>
    </location>
</feature>
<dbReference type="PANTHER" id="PTHR44757:SF2">
    <property type="entry name" value="BIOFILM ARCHITECTURE MAINTENANCE PROTEIN MBAA"/>
    <property type="match status" value="1"/>
</dbReference>
<dbReference type="InterPro" id="IPR000014">
    <property type="entry name" value="PAS"/>
</dbReference>
<dbReference type="CDD" id="cd01949">
    <property type="entry name" value="GGDEF"/>
    <property type="match status" value="1"/>
</dbReference>
<dbReference type="Gene3D" id="3.30.450.20">
    <property type="entry name" value="PAS domain"/>
    <property type="match status" value="1"/>
</dbReference>
<evidence type="ECO:0000259" key="2">
    <source>
        <dbReference type="PROSITE" id="PS50887"/>
    </source>
</evidence>
<dbReference type="PANTHER" id="PTHR44757">
    <property type="entry name" value="DIGUANYLATE CYCLASE DGCP"/>
    <property type="match status" value="1"/>
</dbReference>
<dbReference type="Pfam" id="PF00990">
    <property type="entry name" value="GGDEF"/>
    <property type="match status" value="1"/>
</dbReference>
<dbReference type="InterPro" id="IPR035965">
    <property type="entry name" value="PAS-like_dom_sf"/>
</dbReference>
<dbReference type="InterPro" id="IPR052155">
    <property type="entry name" value="Biofilm_reg_signaling"/>
</dbReference>
<dbReference type="Proteomes" id="UP000225548">
    <property type="component" value="Unassembled WGS sequence"/>
</dbReference>
<dbReference type="AlphaFoldDB" id="A0A2A9E7G7"/>
<dbReference type="Pfam" id="PF08448">
    <property type="entry name" value="PAS_4"/>
    <property type="match status" value="1"/>
</dbReference>
<dbReference type="Gene3D" id="3.30.70.270">
    <property type="match status" value="1"/>
</dbReference>
<dbReference type="PROSITE" id="PS50887">
    <property type="entry name" value="GGDEF"/>
    <property type="match status" value="1"/>
</dbReference>
<dbReference type="OrthoDB" id="23692at2"/>
<evidence type="ECO:0000313" key="3">
    <source>
        <dbReference type="EMBL" id="PFG34255.1"/>
    </source>
</evidence>
<dbReference type="InterPro" id="IPR013656">
    <property type="entry name" value="PAS_4"/>
</dbReference>
<proteinExistence type="predicted"/>
<name>A0A2A9E7G7_9MICO</name>
<dbReference type="InterPro" id="IPR029787">
    <property type="entry name" value="Nucleotide_cyclase"/>
</dbReference>
<evidence type="ECO:0000259" key="1">
    <source>
        <dbReference type="PROSITE" id="PS50112"/>
    </source>
</evidence>
<dbReference type="NCBIfam" id="TIGR00254">
    <property type="entry name" value="GGDEF"/>
    <property type="match status" value="1"/>
</dbReference>
<dbReference type="RefSeq" id="WP_098455317.1">
    <property type="nucleotide sequence ID" value="NZ_PDJG01000001.1"/>
</dbReference>
<protein>
    <submittedName>
        <fullName evidence="3">Diguanylate cyclase with PAS/PAC sensor</fullName>
    </submittedName>
</protein>
<organism evidence="3 4">
    <name type="scientific">Sanguibacter antarcticus</name>
    <dbReference type="NCBI Taxonomy" id="372484"/>
    <lineage>
        <taxon>Bacteria</taxon>
        <taxon>Bacillati</taxon>
        <taxon>Actinomycetota</taxon>
        <taxon>Actinomycetes</taxon>
        <taxon>Micrococcales</taxon>
        <taxon>Sanguibacteraceae</taxon>
        <taxon>Sanguibacter</taxon>
    </lineage>
</organism>
<dbReference type="InterPro" id="IPR000160">
    <property type="entry name" value="GGDEF_dom"/>
</dbReference>
<dbReference type="SUPFAM" id="SSF55073">
    <property type="entry name" value="Nucleotide cyclase"/>
    <property type="match status" value="1"/>
</dbReference>
<keyword evidence="4" id="KW-1185">Reference proteome</keyword>
<dbReference type="SMART" id="SM00267">
    <property type="entry name" value="GGDEF"/>
    <property type="match status" value="1"/>
</dbReference>
<dbReference type="EMBL" id="PDJG01000001">
    <property type="protein sequence ID" value="PFG34255.1"/>
    <property type="molecule type" value="Genomic_DNA"/>
</dbReference>
<dbReference type="InterPro" id="IPR043128">
    <property type="entry name" value="Rev_trsase/Diguanyl_cyclase"/>
</dbReference>